<dbReference type="Proteomes" id="UP000693970">
    <property type="component" value="Unassembled WGS sequence"/>
</dbReference>
<dbReference type="AlphaFoldDB" id="A0A9K3PTI5"/>
<keyword evidence="2" id="KW-1133">Transmembrane helix</keyword>
<dbReference type="PANTHER" id="PTHR31270:SF1">
    <property type="entry name" value="GLUTAMINYL-PEPTIDE CYCLOTRANSFERASE"/>
    <property type="match status" value="1"/>
</dbReference>
<feature type="compositionally biased region" description="Low complexity" evidence="1">
    <location>
        <begin position="94"/>
        <end position="109"/>
    </location>
</feature>
<sequence length="516" mass="56099">MDVVSDINSSADSEGLEVVTTTSIQQKGGGKNVADPSRRLGPGPIGDYQPRPRPSRRRNYYMIGCSVVLLISLVVTLAVVLTVNNQKPTKEIVSNNNSLSIPGSSSSSSFAPATPSITHPPLNQMDGTVSPFFSSTHPITVPTTTTSPPTASIVVTSPPSFRPSNNVGFLDAVVSTETPTEDPTSSPLLLSSATPQTVSVPNVTTRASFELLETLPHDPMAFTQGLEVLSLQRLWYGQNNSSSSNNTTTTITSTDYFLESTGLYGQSSLRLVDIPTGSVLEQINLPDSDFGEGCTYYQVPSDDPNIKTLKVVQLTWRSGVGAVYELNITTDTTTTSGTTTAPIPLTLQNVGSFGIDTTNGEGWGIVYHPTLDQFIVTDGTSNLHFWELRDDDTGGGNNLVFERVKTIPVQRRFSADQEWTQVQRLNELEWDPHSYGGNTILANIWEAELVVRIRLEDGIVSHQYNFESLDRPADVDVLNGIAAVWDSASSSGDDTTDQFWVTGKLWPQMYRVRLID</sequence>
<proteinExistence type="predicted"/>
<feature type="region of interest" description="Disordered" evidence="1">
    <location>
        <begin position="1"/>
        <end position="56"/>
    </location>
</feature>
<keyword evidence="2" id="KW-0472">Membrane</keyword>
<protein>
    <submittedName>
        <fullName evidence="3">Glutamine cyclotransferase</fullName>
    </submittedName>
</protein>
<dbReference type="GO" id="GO:0016603">
    <property type="term" value="F:glutaminyl-peptide cyclotransferase activity"/>
    <property type="evidence" value="ECO:0007669"/>
    <property type="project" value="InterPro"/>
</dbReference>
<dbReference type="OrthoDB" id="409395at2759"/>
<evidence type="ECO:0000256" key="2">
    <source>
        <dbReference type="SAM" id="Phobius"/>
    </source>
</evidence>
<accession>A0A9K3PTI5</accession>
<reference evidence="3" key="1">
    <citation type="journal article" date="2021" name="Sci. Rep.">
        <title>Diploid genomic architecture of Nitzschia inconspicua, an elite biomass production diatom.</title>
        <authorList>
            <person name="Oliver A."/>
            <person name="Podell S."/>
            <person name="Pinowska A."/>
            <person name="Traller J.C."/>
            <person name="Smith S.R."/>
            <person name="McClure R."/>
            <person name="Beliaev A."/>
            <person name="Bohutskyi P."/>
            <person name="Hill E.A."/>
            <person name="Rabines A."/>
            <person name="Zheng H."/>
            <person name="Allen L.Z."/>
            <person name="Kuo A."/>
            <person name="Grigoriev I.V."/>
            <person name="Allen A.E."/>
            <person name="Hazlebeck D."/>
            <person name="Allen E.E."/>
        </authorList>
    </citation>
    <scope>NUCLEOTIDE SEQUENCE</scope>
    <source>
        <strain evidence="3">Hildebrandi</strain>
    </source>
</reference>
<evidence type="ECO:0000313" key="3">
    <source>
        <dbReference type="EMBL" id="KAG7359082.1"/>
    </source>
</evidence>
<dbReference type="Pfam" id="PF05096">
    <property type="entry name" value="Glu_cyclase_2"/>
    <property type="match status" value="2"/>
</dbReference>
<feature type="compositionally biased region" description="Polar residues" evidence="1">
    <location>
        <begin position="1"/>
        <end position="12"/>
    </location>
</feature>
<dbReference type="PANTHER" id="PTHR31270">
    <property type="entry name" value="GLUTAMINYL-PEPTIDE CYCLOTRANSFERASE"/>
    <property type="match status" value="1"/>
</dbReference>
<gene>
    <name evidence="3" type="ORF">IV203_015671</name>
</gene>
<name>A0A9K3PTI5_9STRA</name>
<feature type="compositionally biased region" description="Low complexity" evidence="1">
    <location>
        <begin position="134"/>
        <end position="150"/>
    </location>
</feature>
<evidence type="ECO:0000256" key="1">
    <source>
        <dbReference type="SAM" id="MobiDB-lite"/>
    </source>
</evidence>
<evidence type="ECO:0000313" key="4">
    <source>
        <dbReference type="Proteomes" id="UP000693970"/>
    </source>
</evidence>
<keyword evidence="2" id="KW-0812">Transmembrane</keyword>
<dbReference type="EMBL" id="JAGRRH010000014">
    <property type="protein sequence ID" value="KAG7359082.1"/>
    <property type="molecule type" value="Genomic_DNA"/>
</dbReference>
<reference evidence="3" key="2">
    <citation type="submission" date="2021-04" db="EMBL/GenBank/DDBJ databases">
        <authorList>
            <person name="Podell S."/>
        </authorList>
    </citation>
    <scope>NUCLEOTIDE SEQUENCE</scope>
    <source>
        <strain evidence="3">Hildebrandi</strain>
    </source>
</reference>
<comment type="caution">
    <text evidence="3">The sequence shown here is derived from an EMBL/GenBank/DDBJ whole genome shotgun (WGS) entry which is preliminary data.</text>
</comment>
<organism evidence="3 4">
    <name type="scientific">Nitzschia inconspicua</name>
    <dbReference type="NCBI Taxonomy" id="303405"/>
    <lineage>
        <taxon>Eukaryota</taxon>
        <taxon>Sar</taxon>
        <taxon>Stramenopiles</taxon>
        <taxon>Ochrophyta</taxon>
        <taxon>Bacillariophyta</taxon>
        <taxon>Bacillariophyceae</taxon>
        <taxon>Bacillariophycidae</taxon>
        <taxon>Bacillariales</taxon>
        <taxon>Bacillariaceae</taxon>
        <taxon>Nitzschia</taxon>
    </lineage>
</organism>
<dbReference type="InterPro" id="IPR007788">
    <property type="entry name" value="QCT"/>
</dbReference>
<feature type="transmembrane region" description="Helical" evidence="2">
    <location>
        <begin position="60"/>
        <end position="83"/>
    </location>
</feature>
<keyword evidence="4" id="KW-1185">Reference proteome</keyword>
<feature type="region of interest" description="Disordered" evidence="1">
    <location>
        <begin position="93"/>
        <end position="150"/>
    </location>
</feature>